<protein>
    <submittedName>
        <fullName evidence="2">BZ3500_MvSof-1268-A1-R1_Chr5-1g07581 protein</fullName>
    </submittedName>
</protein>
<name>A0A2X0NCZ2_9BASI</name>
<feature type="domain" description="Retrovirus-related Pol polyprotein from transposon TNT 1-94-like beta-barrel" evidence="1">
    <location>
        <begin position="14"/>
        <end position="69"/>
    </location>
</feature>
<accession>A0A2X0NCZ2</accession>
<proteinExistence type="predicted"/>
<evidence type="ECO:0000259" key="1">
    <source>
        <dbReference type="Pfam" id="PF22936"/>
    </source>
</evidence>
<evidence type="ECO:0000313" key="3">
    <source>
        <dbReference type="Proteomes" id="UP000249723"/>
    </source>
</evidence>
<organism evidence="2 3">
    <name type="scientific">Microbotryum saponariae</name>
    <dbReference type="NCBI Taxonomy" id="289078"/>
    <lineage>
        <taxon>Eukaryota</taxon>
        <taxon>Fungi</taxon>
        <taxon>Dikarya</taxon>
        <taxon>Basidiomycota</taxon>
        <taxon>Pucciniomycotina</taxon>
        <taxon>Microbotryomycetes</taxon>
        <taxon>Microbotryales</taxon>
        <taxon>Microbotryaceae</taxon>
        <taxon>Microbotryum</taxon>
    </lineage>
</organism>
<dbReference type="EMBL" id="FMWP01000016">
    <property type="protein sequence ID" value="SCZ91649.1"/>
    <property type="molecule type" value="Genomic_DNA"/>
</dbReference>
<reference evidence="3" key="1">
    <citation type="submission" date="2016-10" db="EMBL/GenBank/DDBJ databases">
        <authorList>
            <person name="Jeantristanb JTB J.-T."/>
            <person name="Ricardo R."/>
        </authorList>
    </citation>
    <scope>NUCLEOTIDE SEQUENCE [LARGE SCALE GENOMIC DNA]</scope>
</reference>
<dbReference type="OrthoDB" id="2596766at2759"/>
<dbReference type="InterPro" id="IPR054722">
    <property type="entry name" value="PolX-like_BBD"/>
</dbReference>
<sequence>MLSNCEALDSPVFMIDASGTRTPAAGRGTLFAEFKLADGTTSKISISDVLHVPNFVVNLISGPTLCKQGVRIEMENEGRSQERSTIDLKAVEVSGSYRTLSLKKKAETRKPPSS</sequence>
<gene>
    <name evidence="2" type="ORF">BZ3500_MVSOF-1268-A1-R1_CHR5-1G07581</name>
</gene>
<dbReference type="Proteomes" id="UP000249723">
    <property type="component" value="Unassembled WGS sequence"/>
</dbReference>
<evidence type="ECO:0000313" key="2">
    <source>
        <dbReference type="EMBL" id="SCZ91649.1"/>
    </source>
</evidence>
<dbReference type="STRING" id="289078.A0A2X0NCZ2"/>
<dbReference type="Pfam" id="PF22936">
    <property type="entry name" value="Pol_BBD"/>
    <property type="match status" value="1"/>
</dbReference>
<dbReference type="AlphaFoldDB" id="A0A2X0NCZ2"/>
<keyword evidence="3" id="KW-1185">Reference proteome</keyword>